<dbReference type="AlphaFoldDB" id="A0A8H5GY15"/>
<feature type="domain" description="NmrA-like" evidence="3">
    <location>
        <begin position="1"/>
        <end position="182"/>
    </location>
</feature>
<dbReference type="Gene3D" id="3.40.50.720">
    <property type="entry name" value="NAD(P)-binding Rossmann-like Domain"/>
    <property type="match status" value="1"/>
</dbReference>
<dbReference type="Proteomes" id="UP000518752">
    <property type="component" value="Unassembled WGS sequence"/>
</dbReference>
<evidence type="ECO:0000256" key="2">
    <source>
        <dbReference type="ARBA" id="ARBA00022857"/>
    </source>
</evidence>
<keyword evidence="5" id="KW-1185">Reference proteome</keyword>
<dbReference type="PANTHER" id="PTHR42748:SF14">
    <property type="entry name" value="SNOAL-LIKE DOMAIN-CONTAINING PROTEIN"/>
    <property type="match status" value="1"/>
</dbReference>
<evidence type="ECO:0000256" key="1">
    <source>
        <dbReference type="ARBA" id="ARBA00006328"/>
    </source>
</evidence>
<proteinExistence type="inferred from homology"/>
<keyword evidence="2" id="KW-0521">NADP</keyword>
<dbReference type="InterPro" id="IPR051164">
    <property type="entry name" value="NmrA-like_oxidored"/>
</dbReference>
<gene>
    <name evidence="4" type="ORF">D9757_009746</name>
</gene>
<protein>
    <recommendedName>
        <fullName evidence="3">NmrA-like domain-containing protein</fullName>
    </recommendedName>
</protein>
<comment type="caution">
    <text evidence="4">The sequence shown here is derived from an EMBL/GenBank/DDBJ whole genome shotgun (WGS) entry which is preliminary data.</text>
</comment>
<sequence>MSKKILVIGATGSQGIPVVMSLLAPDEEGNPSPYSVRVFTRSPTSENATVLGSLPGIEVVKGDFGNLETLILAMESCYGIFVNTDTLIYGEMGELYAGIKMFEAAHRVEGLKHFLYSGLDYGYKLGGYQRQYSNAPHLNARGVVAEFIKSQPSDSEPAGRGLAWTVMTSGPYLENLGGYMLGARPNQNGTANDPNEPLIFDIPTKNGHIPMMCLDDLGWWSRYIFDHLPRPLGKN</sequence>
<name>A0A8H5GY15_9AGAR</name>
<dbReference type="OrthoDB" id="419598at2759"/>
<evidence type="ECO:0000259" key="3">
    <source>
        <dbReference type="Pfam" id="PF05368"/>
    </source>
</evidence>
<comment type="similarity">
    <text evidence="1">Belongs to the NmrA-type oxidoreductase family.</text>
</comment>
<reference evidence="4 5" key="1">
    <citation type="journal article" date="2020" name="ISME J.">
        <title>Uncovering the hidden diversity of litter-decomposition mechanisms in mushroom-forming fungi.</title>
        <authorList>
            <person name="Floudas D."/>
            <person name="Bentzer J."/>
            <person name="Ahren D."/>
            <person name="Johansson T."/>
            <person name="Persson P."/>
            <person name="Tunlid A."/>
        </authorList>
    </citation>
    <scope>NUCLEOTIDE SEQUENCE [LARGE SCALE GENOMIC DNA]</scope>
    <source>
        <strain evidence="4 5">CBS 406.79</strain>
    </source>
</reference>
<dbReference type="PANTHER" id="PTHR42748">
    <property type="entry name" value="NITROGEN METABOLITE REPRESSION PROTEIN NMRA FAMILY MEMBER"/>
    <property type="match status" value="1"/>
</dbReference>
<dbReference type="Pfam" id="PF05368">
    <property type="entry name" value="NmrA"/>
    <property type="match status" value="1"/>
</dbReference>
<dbReference type="SUPFAM" id="SSF51735">
    <property type="entry name" value="NAD(P)-binding Rossmann-fold domains"/>
    <property type="match status" value="1"/>
</dbReference>
<accession>A0A8H5GY15</accession>
<dbReference type="GO" id="GO:0005634">
    <property type="term" value="C:nucleus"/>
    <property type="evidence" value="ECO:0007669"/>
    <property type="project" value="TreeGrafter"/>
</dbReference>
<evidence type="ECO:0000313" key="5">
    <source>
        <dbReference type="Proteomes" id="UP000518752"/>
    </source>
</evidence>
<dbReference type="Gene3D" id="3.90.25.10">
    <property type="entry name" value="UDP-galactose 4-epimerase, domain 1"/>
    <property type="match status" value="1"/>
</dbReference>
<dbReference type="InterPro" id="IPR008030">
    <property type="entry name" value="NmrA-like"/>
</dbReference>
<evidence type="ECO:0000313" key="4">
    <source>
        <dbReference type="EMBL" id="KAF5373381.1"/>
    </source>
</evidence>
<dbReference type="EMBL" id="JAACJN010000106">
    <property type="protein sequence ID" value="KAF5373381.1"/>
    <property type="molecule type" value="Genomic_DNA"/>
</dbReference>
<dbReference type="InterPro" id="IPR036291">
    <property type="entry name" value="NAD(P)-bd_dom_sf"/>
</dbReference>
<organism evidence="4 5">
    <name type="scientific">Collybiopsis confluens</name>
    <dbReference type="NCBI Taxonomy" id="2823264"/>
    <lineage>
        <taxon>Eukaryota</taxon>
        <taxon>Fungi</taxon>
        <taxon>Dikarya</taxon>
        <taxon>Basidiomycota</taxon>
        <taxon>Agaricomycotina</taxon>
        <taxon>Agaricomycetes</taxon>
        <taxon>Agaricomycetidae</taxon>
        <taxon>Agaricales</taxon>
        <taxon>Marasmiineae</taxon>
        <taxon>Omphalotaceae</taxon>
        <taxon>Collybiopsis</taxon>
    </lineage>
</organism>